<keyword evidence="6" id="KW-1185">Reference proteome</keyword>
<name>A0ABW8NMS6_9GAMM</name>
<dbReference type="InterPro" id="IPR036388">
    <property type="entry name" value="WH-like_DNA-bd_sf"/>
</dbReference>
<dbReference type="SMART" id="SM00347">
    <property type="entry name" value="HTH_MARR"/>
    <property type="match status" value="1"/>
</dbReference>
<protein>
    <submittedName>
        <fullName evidence="5">MarR family transcriptional regulator</fullName>
    </submittedName>
</protein>
<dbReference type="InterPro" id="IPR000835">
    <property type="entry name" value="HTH_MarR-typ"/>
</dbReference>
<dbReference type="Pfam" id="PF01047">
    <property type="entry name" value="MarR"/>
    <property type="match status" value="1"/>
</dbReference>
<dbReference type="Proteomes" id="UP001620597">
    <property type="component" value="Unassembled WGS sequence"/>
</dbReference>
<feature type="domain" description="HTH marR-type" evidence="4">
    <location>
        <begin position="13"/>
        <end position="145"/>
    </location>
</feature>
<comment type="caution">
    <text evidence="5">The sequence shown here is derived from an EMBL/GenBank/DDBJ whole genome shotgun (WGS) entry which is preliminary data.</text>
</comment>
<dbReference type="EMBL" id="JBBKTX010000025">
    <property type="protein sequence ID" value="MFK4754171.1"/>
    <property type="molecule type" value="Genomic_DNA"/>
</dbReference>
<evidence type="ECO:0000256" key="2">
    <source>
        <dbReference type="ARBA" id="ARBA00023125"/>
    </source>
</evidence>
<reference evidence="5 6" key="1">
    <citation type="submission" date="2024-03" db="EMBL/GenBank/DDBJ databases">
        <title>High-quality draft genome sequence of Oceanobacter sp. wDCs-4.</title>
        <authorList>
            <person name="Dong C."/>
        </authorList>
    </citation>
    <scope>NUCLEOTIDE SEQUENCE [LARGE SCALE GENOMIC DNA]</scope>
    <source>
        <strain evidence="6">wDCs-4</strain>
    </source>
</reference>
<evidence type="ECO:0000256" key="1">
    <source>
        <dbReference type="ARBA" id="ARBA00023015"/>
    </source>
</evidence>
<accession>A0ABW8NMS6</accession>
<evidence type="ECO:0000313" key="5">
    <source>
        <dbReference type="EMBL" id="MFK4754171.1"/>
    </source>
</evidence>
<gene>
    <name evidence="5" type="ORF">WG929_17295</name>
</gene>
<keyword evidence="1" id="KW-0805">Transcription regulation</keyword>
<dbReference type="RefSeq" id="WP_416207108.1">
    <property type="nucleotide sequence ID" value="NZ_JBBKTX010000025.1"/>
</dbReference>
<dbReference type="Gene3D" id="1.10.10.10">
    <property type="entry name" value="Winged helix-like DNA-binding domain superfamily/Winged helix DNA-binding domain"/>
    <property type="match status" value="1"/>
</dbReference>
<proteinExistence type="predicted"/>
<dbReference type="SUPFAM" id="SSF46785">
    <property type="entry name" value="Winged helix' DNA-binding domain"/>
    <property type="match status" value="1"/>
</dbReference>
<dbReference type="InterPro" id="IPR036390">
    <property type="entry name" value="WH_DNA-bd_sf"/>
</dbReference>
<dbReference type="PANTHER" id="PTHR42756">
    <property type="entry name" value="TRANSCRIPTIONAL REGULATOR, MARR"/>
    <property type="match status" value="1"/>
</dbReference>
<evidence type="ECO:0000259" key="4">
    <source>
        <dbReference type="PROSITE" id="PS50995"/>
    </source>
</evidence>
<evidence type="ECO:0000313" key="6">
    <source>
        <dbReference type="Proteomes" id="UP001620597"/>
    </source>
</evidence>
<organism evidence="5 6">
    <name type="scientific">Oceanobacter antarcticus</name>
    <dbReference type="NCBI Taxonomy" id="3133425"/>
    <lineage>
        <taxon>Bacteria</taxon>
        <taxon>Pseudomonadati</taxon>
        <taxon>Pseudomonadota</taxon>
        <taxon>Gammaproteobacteria</taxon>
        <taxon>Oceanospirillales</taxon>
        <taxon>Oceanospirillaceae</taxon>
        <taxon>Oceanobacter</taxon>
    </lineage>
</organism>
<sequence>MTSYAEELILPRHNSLGWLIAVSGKQLAEDLDQRLKNIGLSIGVWPTLYALWEQEGLTQTELAERCMTAHYTTTRTLDTLEKMGLVERHPHPTSRRALQIYLTDQGKDLRHSALQQAIACNSDYLARLSHAEARTLIQLLNKAVGTEI</sequence>
<keyword evidence="2" id="KW-0238">DNA-binding</keyword>
<dbReference type="PROSITE" id="PS50995">
    <property type="entry name" value="HTH_MARR_2"/>
    <property type="match status" value="1"/>
</dbReference>
<dbReference type="PANTHER" id="PTHR42756:SF1">
    <property type="entry name" value="TRANSCRIPTIONAL REPRESSOR OF EMRAB OPERON"/>
    <property type="match status" value="1"/>
</dbReference>
<evidence type="ECO:0000256" key="3">
    <source>
        <dbReference type="ARBA" id="ARBA00023163"/>
    </source>
</evidence>
<keyword evidence="3" id="KW-0804">Transcription</keyword>